<gene>
    <name evidence="1" type="ORF">A3D08_01145</name>
</gene>
<proteinExistence type="predicted"/>
<dbReference type="Proteomes" id="UP000178098">
    <property type="component" value="Unassembled WGS sequence"/>
</dbReference>
<comment type="caution">
    <text evidence="1">The sequence shown here is derived from an EMBL/GenBank/DDBJ whole genome shotgun (WGS) entry which is preliminary data.</text>
</comment>
<sequence>MSLQRAELVVARPVEHVDLRVSHAIHPDFSKHYQGGIISMWVEMDKDDPFYELSVDELYAYTGALSNFMLRRTVYADFIARSGIVSDHVYDPLLNRWTEYRSNAA</sequence>
<evidence type="ECO:0000313" key="1">
    <source>
        <dbReference type="EMBL" id="OGK29520.1"/>
    </source>
</evidence>
<protein>
    <submittedName>
        <fullName evidence="1">Uncharacterized protein</fullName>
    </submittedName>
</protein>
<dbReference type="AlphaFoldDB" id="A0A1F7HDZ1"/>
<evidence type="ECO:0000313" key="2">
    <source>
        <dbReference type="Proteomes" id="UP000178098"/>
    </source>
</evidence>
<accession>A0A1F7HDZ1</accession>
<organism evidence="1 2">
    <name type="scientific">Candidatus Roizmanbacteria bacterium RIFCSPHIGHO2_02_FULL_43_11</name>
    <dbReference type="NCBI Taxonomy" id="1802043"/>
    <lineage>
        <taxon>Bacteria</taxon>
        <taxon>Candidatus Roizmaniibacteriota</taxon>
    </lineage>
</organism>
<dbReference type="EMBL" id="MFZT01000045">
    <property type="protein sequence ID" value="OGK29520.1"/>
    <property type="molecule type" value="Genomic_DNA"/>
</dbReference>
<name>A0A1F7HDZ1_9BACT</name>
<reference evidence="1 2" key="1">
    <citation type="journal article" date="2016" name="Nat. Commun.">
        <title>Thousands of microbial genomes shed light on interconnected biogeochemical processes in an aquifer system.</title>
        <authorList>
            <person name="Anantharaman K."/>
            <person name="Brown C.T."/>
            <person name="Hug L.A."/>
            <person name="Sharon I."/>
            <person name="Castelle C.J."/>
            <person name="Probst A.J."/>
            <person name="Thomas B.C."/>
            <person name="Singh A."/>
            <person name="Wilkins M.J."/>
            <person name="Karaoz U."/>
            <person name="Brodie E.L."/>
            <person name="Williams K.H."/>
            <person name="Hubbard S.S."/>
            <person name="Banfield J.F."/>
        </authorList>
    </citation>
    <scope>NUCLEOTIDE SEQUENCE [LARGE SCALE GENOMIC DNA]</scope>
</reference>